<dbReference type="EMBL" id="BAAAMU010000069">
    <property type="protein sequence ID" value="GAA1663590.1"/>
    <property type="molecule type" value="Genomic_DNA"/>
</dbReference>
<dbReference type="Gene3D" id="2.50.20.20">
    <property type="match status" value="1"/>
</dbReference>
<proteinExistence type="predicted"/>
<dbReference type="Proteomes" id="UP001500064">
    <property type="component" value="Unassembled WGS sequence"/>
</dbReference>
<protein>
    <submittedName>
        <fullName evidence="1">Uncharacterized protein</fullName>
    </submittedName>
</protein>
<name>A0ABN2G198_9ACTN</name>
<comment type="caution">
    <text evidence="1">The sequence shown here is derived from an EMBL/GenBank/DDBJ whole genome shotgun (WGS) entry which is preliminary data.</text>
</comment>
<accession>A0ABN2G198</accession>
<organism evidence="1 2">
    <name type="scientific">Nonomuraea maheshkhaliensis</name>
    <dbReference type="NCBI Taxonomy" id="419590"/>
    <lineage>
        <taxon>Bacteria</taxon>
        <taxon>Bacillati</taxon>
        <taxon>Actinomycetota</taxon>
        <taxon>Actinomycetes</taxon>
        <taxon>Streptosporangiales</taxon>
        <taxon>Streptosporangiaceae</taxon>
        <taxon>Nonomuraea</taxon>
    </lineage>
</organism>
<gene>
    <name evidence="1" type="ORF">GCM10009733_071560</name>
</gene>
<keyword evidence="2" id="KW-1185">Reference proteome</keyword>
<evidence type="ECO:0000313" key="1">
    <source>
        <dbReference type="EMBL" id="GAA1663590.1"/>
    </source>
</evidence>
<evidence type="ECO:0000313" key="2">
    <source>
        <dbReference type="Proteomes" id="UP001500064"/>
    </source>
</evidence>
<reference evidence="1 2" key="1">
    <citation type="journal article" date="2019" name="Int. J. Syst. Evol. Microbiol.">
        <title>The Global Catalogue of Microorganisms (GCM) 10K type strain sequencing project: providing services to taxonomists for standard genome sequencing and annotation.</title>
        <authorList>
            <consortium name="The Broad Institute Genomics Platform"/>
            <consortium name="The Broad Institute Genome Sequencing Center for Infectious Disease"/>
            <person name="Wu L."/>
            <person name="Ma J."/>
        </authorList>
    </citation>
    <scope>NUCLEOTIDE SEQUENCE [LARGE SCALE GENOMIC DNA]</scope>
    <source>
        <strain evidence="1 2">JCM 13929</strain>
    </source>
</reference>
<sequence>MMRWWTAVVTLTVTGLALPGAPAVGATKVGAGDPVAAIQRQRVKGHGVRITEYRTLNSDAISGWGRFEPVKGAVGFGDGKVVASDFWDHQLGEAGVRLVCIGERLWECDPKTKRPKGKRWVAIKEPCVSRLETGNLRLDEPAVLAAVLVTTTTTKASDAYDGSPTTLHEGSISFRQLWNVRPELRGSSVRDAHADWEIDWRLWIGKDGLIRRAWSKWREPLPDEVKHLGAGQEWMGLVKDVRYSDWGMKLTIKPPPAAQTIASGRLKY</sequence>